<name>W7YH03_9BACT</name>
<dbReference type="SUPFAM" id="SSF48208">
    <property type="entry name" value="Six-hairpin glycosidases"/>
    <property type="match status" value="2"/>
</dbReference>
<dbReference type="EMBL" id="BAMD01000028">
    <property type="protein sequence ID" value="GAF03671.1"/>
    <property type="molecule type" value="Genomic_DNA"/>
</dbReference>
<organism evidence="1 2">
    <name type="scientific">Saccharicrinis fermentans DSM 9555 = JCM 21142</name>
    <dbReference type="NCBI Taxonomy" id="869213"/>
    <lineage>
        <taxon>Bacteria</taxon>
        <taxon>Pseudomonadati</taxon>
        <taxon>Bacteroidota</taxon>
        <taxon>Bacteroidia</taxon>
        <taxon>Marinilabiliales</taxon>
        <taxon>Marinilabiliaceae</taxon>
        <taxon>Saccharicrinis</taxon>
    </lineage>
</organism>
<gene>
    <name evidence="1" type="ORF">JCM21142_52350</name>
</gene>
<accession>W7YH03</accession>
<sequence length="325" mass="37410">MAYQQFQDKDAQSLISIYLSYIHYMQNEDGSFHNFLAYDRHFLPEKTSEDAFGRTIWALGYLLGNAPDDATYQMGKTLFMKAVPHFKGLKSVRGVALVVIGIAAYLKSHSYDEGMIQILKDLSFELADAFDSHCTQEWHWFEDQLTYDNGILPLALLHAIRIVNDRRLREVAFKSMDFLSENTFIDGHLSTIGSDKWYKKGGERSQFDQQPIDTMAMVLMFRQAFDVTQERKYLQATFQSFLWFLGENDLGICLYDRSTHGCCDGLEEDGVNLNQGAESTLAYQISRLIVEDAYNEAVNENLIRRIEIGMQDELNSKYNKESHVD</sequence>
<dbReference type="RefSeq" id="WP_235208181.1">
    <property type="nucleotide sequence ID" value="NZ_BAMD01000028.1"/>
</dbReference>
<dbReference type="Proteomes" id="UP000019402">
    <property type="component" value="Unassembled WGS sequence"/>
</dbReference>
<comment type="caution">
    <text evidence="1">The sequence shown here is derived from an EMBL/GenBank/DDBJ whole genome shotgun (WGS) entry which is preliminary data.</text>
</comment>
<reference evidence="1 2" key="1">
    <citation type="journal article" date="2014" name="Genome Announc.">
        <title>Draft Genome Sequence of Cytophaga fermentans JCM 21142T, a Facultative Anaerobe Isolated from Marine Mud.</title>
        <authorList>
            <person name="Starns D."/>
            <person name="Oshima K."/>
            <person name="Suda W."/>
            <person name="Iino T."/>
            <person name="Yuki M."/>
            <person name="Inoue J."/>
            <person name="Kitamura K."/>
            <person name="Iida T."/>
            <person name="Darby A."/>
            <person name="Hattori M."/>
            <person name="Ohkuma M."/>
        </authorList>
    </citation>
    <scope>NUCLEOTIDE SEQUENCE [LARGE SCALE GENOMIC DNA]</scope>
    <source>
        <strain evidence="1 2">JCM 21142</strain>
    </source>
</reference>
<keyword evidence="2" id="KW-1185">Reference proteome</keyword>
<dbReference type="eggNOG" id="COG0438">
    <property type="taxonomic scope" value="Bacteria"/>
</dbReference>
<dbReference type="GO" id="GO:0005975">
    <property type="term" value="P:carbohydrate metabolic process"/>
    <property type="evidence" value="ECO:0007669"/>
    <property type="project" value="InterPro"/>
</dbReference>
<proteinExistence type="predicted"/>
<evidence type="ECO:0000313" key="2">
    <source>
        <dbReference type="Proteomes" id="UP000019402"/>
    </source>
</evidence>
<dbReference type="AlphaFoldDB" id="W7YH03"/>
<dbReference type="InterPro" id="IPR008928">
    <property type="entry name" value="6-hairpin_glycosidase_sf"/>
</dbReference>
<evidence type="ECO:0008006" key="3">
    <source>
        <dbReference type="Google" id="ProtNLM"/>
    </source>
</evidence>
<evidence type="ECO:0000313" key="1">
    <source>
        <dbReference type="EMBL" id="GAF03671.1"/>
    </source>
</evidence>
<protein>
    <recommendedName>
        <fullName evidence="3">Glycosyltransferase</fullName>
    </recommendedName>
</protein>